<feature type="compositionally biased region" description="Basic and acidic residues" evidence="1">
    <location>
        <begin position="62"/>
        <end position="78"/>
    </location>
</feature>
<feature type="non-terminal residue" evidence="2">
    <location>
        <position position="215"/>
    </location>
</feature>
<name>A0A7L4N9L3_9AVES</name>
<dbReference type="Proteomes" id="UP000586704">
    <property type="component" value="Unassembled WGS sequence"/>
</dbReference>
<dbReference type="PANTHER" id="PTHR36961">
    <property type="entry name" value="LEUKEMIA-ASSOCIATED PROTEIN 7"/>
    <property type="match status" value="1"/>
</dbReference>
<feature type="non-terminal residue" evidence="2">
    <location>
        <position position="1"/>
    </location>
</feature>
<dbReference type="InterPro" id="IPR031510">
    <property type="entry name" value="DLEU7"/>
</dbReference>
<sequence length="215" mass="23914">MDGPGALLASIRHQAGALGTLQAAVSPCSPVQPSHTQTITDSRSGPAWHSPAEEMDISESAGSREGEEEGKIPRKNPKEEEEDGELSAPSPAEPRPERLSQTQETLREKALHRKMTRLVESTSQLVQVEQTLLLPILQQHPLPLHPKDSIEFRNICSRMALQREGQHFERDLREAHQCLKTIIEKLLCSLAVFPSDSYIPARSALRRILQNLLAM</sequence>
<dbReference type="EMBL" id="VYZU01041783">
    <property type="protein sequence ID" value="NXY85755.1"/>
    <property type="molecule type" value="Genomic_DNA"/>
</dbReference>
<protein>
    <submittedName>
        <fullName evidence="2">LEU7 protein</fullName>
    </submittedName>
</protein>
<keyword evidence="3" id="KW-1185">Reference proteome</keyword>
<dbReference type="Pfam" id="PF15760">
    <property type="entry name" value="DLEU7"/>
    <property type="match status" value="1"/>
</dbReference>
<dbReference type="AlphaFoldDB" id="A0A7L4N9L3"/>
<evidence type="ECO:0000256" key="1">
    <source>
        <dbReference type="SAM" id="MobiDB-lite"/>
    </source>
</evidence>
<dbReference type="PANTHER" id="PTHR36961:SF1">
    <property type="entry name" value="LEUKEMIA-ASSOCIATED PROTEIN 7"/>
    <property type="match status" value="1"/>
</dbReference>
<evidence type="ECO:0000313" key="3">
    <source>
        <dbReference type="Proteomes" id="UP000586704"/>
    </source>
</evidence>
<dbReference type="OrthoDB" id="8788044at2759"/>
<organism evidence="2 3">
    <name type="scientific">Ceyx cyanopectus</name>
    <name type="common">Indigo-banded kingfisher</name>
    <dbReference type="NCBI Taxonomy" id="390723"/>
    <lineage>
        <taxon>Eukaryota</taxon>
        <taxon>Metazoa</taxon>
        <taxon>Chordata</taxon>
        <taxon>Craniata</taxon>
        <taxon>Vertebrata</taxon>
        <taxon>Euteleostomi</taxon>
        <taxon>Archelosauria</taxon>
        <taxon>Archosauria</taxon>
        <taxon>Dinosauria</taxon>
        <taxon>Saurischia</taxon>
        <taxon>Theropoda</taxon>
        <taxon>Coelurosauria</taxon>
        <taxon>Aves</taxon>
        <taxon>Neognathae</taxon>
        <taxon>Neoaves</taxon>
        <taxon>Telluraves</taxon>
        <taxon>Coraciimorphae</taxon>
        <taxon>Coraciiformes</taxon>
        <taxon>Alcedinidae</taxon>
        <taxon>Ceyx</taxon>
    </lineage>
</organism>
<proteinExistence type="predicted"/>
<gene>
    <name evidence="2" type="primary">Dleu7</name>
    <name evidence="2" type="ORF">CEYCYA_R11656</name>
</gene>
<accession>A0A7L4N9L3</accession>
<feature type="region of interest" description="Disordered" evidence="1">
    <location>
        <begin position="26"/>
        <end position="103"/>
    </location>
</feature>
<reference evidence="2 3" key="1">
    <citation type="submission" date="2020-02" db="EMBL/GenBank/DDBJ databases">
        <title>Bird 10,000 Genomes (B10K) Project - Family phase.</title>
        <authorList>
            <person name="Zhang G."/>
        </authorList>
    </citation>
    <scope>NUCLEOTIDE SEQUENCE [LARGE SCALE GENOMIC DNA]</scope>
    <source>
        <strain evidence="2">B10K-DU-013-51</strain>
        <tissue evidence="2">Mixed tissue sample</tissue>
    </source>
</reference>
<comment type="caution">
    <text evidence="2">The sequence shown here is derived from an EMBL/GenBank/DDBJ whole genome shotgun (WGS) entry which is preliminary data.</text>
</comment>
<evidence type="ECO:0000313" key="2">
    <source>
        <dbReference type="EMBL" id="NXY85755.1"/>
    </source>
</evidence>
<feature type="compositionally biased region" description="Polar residues" evidence="1">
    <location>
        <begin position="29"/>
        <end position="43"/>
    </location>
</feature>